<evidence type="ECO:0000256" key="1">
    <source>
        <dbReference type="PROSITE-ProRule" id="PRU00339"/>
    </source>
</evidence>
<feature type="repeat" description="TPR" evidence="1">
    <location>
        <begin position="175"/>
        <end position="208"/>
    </location>
</feature>
<dbReference type="PATRIC" id="fig|1423725.3.peg.2282"/>
<protein>
    <submittedName>
        <fullName evidence="2">Uncharacterized protein</fullName>
    </submittedName>
</protein>
<dbReference type="AlphaFoldDB" id="A0A0R2D5H4"/>
<keyword evidence="3" id="KW-1185">Reference proteome</keyword>
<proteinExistence type="predicted"/>
<gene>
    <name evidence="2" type="ORF">FC19_GL002217</name>
</gene>
<organism evidence="2 3">
    <name type="scientific">Liquorilactobacillus aquaticus DSM 21051</name>
    <dbReference type="NCBI Taxonomy" id="1423725"/>
    <lineage>
        <taxon>Bacteria</taxon>
        <taxon>Bacillati</taxon>
        <taxon>Bacillota</taxon>
        <taxon>Bacilli</taxon>
        <taxon>Lactobacillales</taxon>
        <taxon>Lactobacillaceae</taxon>
        <taxon>Liquorilactobacillus</taxon>
    </lineage>
</organism>
<dbReference type="STRING" id="1423725.FC19_GL002217"/>
<dbReference type="InterPro" id="IPR011990">
    <property type="entry name" value="TPR-like_helical_dom_sf"/>
</dbReference>
<name>A0A0R2D5H4_9LACO</name>
<keyword evidence="1" id="KW-0802">TPR repeat</keyword>
<dbReference type="SUPFAM" id="SSF81901">
    <property type="entry name" value="HCP-like"/>
    <property type="match status" value="1"/>
</dbReference>
<reference evidence="2 3" key="1">
    <citation type="journal article" date="2015" name="Genome Announc.">
        <title>Expanding the biotechnology potential of lactobacilli through comparative genomics of 213 strains and associated genera.</title>
        <authorList>
            <person name="Sun Z."/>
            <person name="Harris H.M."/>
            <person name="McCann A."/>
            <person name="Guo C."/>
            <person name="Argimon S."/>
            <person name="Zhang W."/>
            <person name="Yang X."/>
            <person name="Jeffery I.B."/>
            <person name="Cooney J.C."/>
            <person name="Kagawa T.F."/>
            <person name="Liu W."/>
            <person name="Song Y."/>
            <person name="Salvetti E."/>
            <person name="Wrobel A."/>
            <person name="Rasinkangas P."/>
            <person name="Parkhill J."/>
            <person name="Rea M.C."/>
            <person name="O'Sullivan O."/>
            <person name="Ritari J."/>
            <person name="Douillard F.P."/>
            <person name="Paul Ross R."/>
            <person name="Yang R."/>
            <person name="Briner A.E."/>
            <person name="Felis G.E."/>
            <person name="de Vos W.M."/>
            <person name="Barrangou R."/>
            <person name="Klaenhammer T.R."/>
            <person name="Caufield P.W."/>
            <person name="Cui Y."/>
            <person name="Zhang H."/>
            <person name="O'Toole P.W."/>
        </authorList>
    </citation>
    <scope>NUCLEOTIDE SEQUENCE [LARGE SCALE GENOMIC DNA]</scope>
    <source>
        <strain evidence="2 3">DSM 21051</strain>
    </source>
</reference>
<dbReference type="EMBL" id="AYZD01000033">
    <property type="protein sequence ID" value="KRM95123.1"/>
    <property type="molecule type" value="Genomic_DNA"/>
</dbReference>
<evidence type="ECO:0000313" key="2">
    <source>
        <dbReference type="EMBL" id="KRM95123.1"/>
    </source>
</evidence>
<sequence>MKKMDKKRMLEKVDWQFQQQINIKYAFKEKKRIKEIGFDKLERVVEGIKRDYVQEALCFDKAKKAYVSSFPEDETKEFMNLNKFLNDIKVENLNTIALLKENLIAKEENSQVYLQYFGDICRYCDEYEMAEDIYLFQIDQEITDGFIGLGLTYNRTHDYITAHKCFMYGCLLENKKAAYHAGYLYYEMAQIEQAERWFKKAIKDNADVDALAELADLYQNNGKPEKGRQLYKIAEKLIFEEEALTCEEELLWQKMSRKKQ</sequence>
<dbReference type="InterPro" id="IPR019734">
    <property type="entry name" value="TPR_rpt"/>
</dbReference>
<comment type="caution">
    <text evidence="2">The sequence shown here is derived from an EMBL/GenBank/DDBJ whole genome shotgun (WGS) entry which is preliminary data.</text>
</comment>
<dbReference type="PROSITE" id="PS50005">
    <property type="entry name" value="TPR"/>
    <property type="match status" value="1"/>
</dbReference>
<dbReference type="Proteomes" id="UP000051015">
    <property type="component" value="Unassembled WGS sequence"/>
</dbReference>
<evidence type="ECO:0000313" key="3">
    <source>
        <dbReference type="Proteomes" id="UP000051015"/>
    </source>
</evidence>
<dbReference type="Gene3D" id="1.25.40.10">
    <property type="entry name" value="Tetratricopeptide repeat domain"/>
    <property type="match status" value="1"/>
</dbReference>
<accession>A0A0R2D5H4</accession>